<protein>
    <submittedName>
        <fullName evidence="2">Uncharacterized protein</fullName>
    </submittedName>
</protein>
<reference evidence="2 3" key="1">
    <citation type="journal article" date="2011" name="J. Bacteriol.">
        <title>Genome sequence of Methyloversatilis universalis FAM5T, a methylotrophic representative of the order Rhodocyclales.</title>
        <authorList>
            <person name="Kittichotirat W."/>
            <person name="Good N.M."/>
            <person name="Hall R."/>
            <person name="Bringel F."/>
            <person name="Lajus A."/>
            <person name="Medigue C."/>
            <person name="Smalley N.E."/>
            <person name="Beck D."/>
            <person name="Bumgarner R."/>
            <person name="Vuilleumier S."/>
            <person name="Kalyuzhnaya M.G."/>
        </authorList>
    </citation>
    <scope>NUCLEOTIDE SEQUENCE [LARGE SCALE GENOMIC DNA]</scope>
    <source>
        <strain evidence="3">ATCC BAA-1314 / JCM 13912 / FAM5</strain>
    </source>
</reference>
<evidence type="ECO:0000313" key="2">
    <source>
        <dbReference type="EMBL" id="EGK72470.1"/>
    </source>
</evidence>
<feature type="signal peptide" evidence="1">
    <location>
        <begin position="1"/>
        <end position="24"/>
    </location>
</feature>
<evidence type="ECO:0000256" key="1">
    <source>
        <dbReference type="SAM" id="SignalP"/>
    </source>
</evidence>
<dbReference type="Proteomes" id="UP000005019">
    <property type="component" value="Unassembled WGS sequence"/>
</dbReference>
<name>F5RAM1_METUF</name>
<dbReference type="STRING" id="1000565.METUNv1_01235"/>
<sequence>MRSSGLALAGLLAVSALLPLQGRATDNDAACADAPAVTAALARAWTMPADMLEAGRSAAAAPAIRPGQRADARLDDETRVTLQAPGRRTAGQAGIFVLGVPASGLYRVMSSARAWIEIVAPDGRPLPVFMRPLRCLRGEGVQKELIYRLEAGVAYRLEISAVAEAQVGLMVIAEPAP</sequence>
<evidence type="ECO:0000313" key="3">
    <source>
        <dbReference type="Proteomes" id="UP000005019"/>
    </source>
</evidence>
<dbReference type="EMBL" id="AFHG01000036">
    <property type="protein sequence ID" value="EGK72470.1"/>
    <property type="molecule type" value="Genomic_DNA"/>
</dbReference>
<proteinExistence type="predicted"/>
<dbReference type="AlphaFoldDB" id="F5RAM1"/>
<gene>
    <name evidence="2" type="ORF">METUNv1_01235</name>
</gene>
<keyword evidence="3" id="KW-1185">Reference proteome</keyword>
<comment type="caution">
    <text evidence="2">The sequence shown here is derived from an EMBL/GenBank/DDBJ whole genome shotgun (WGS) entry which is preliminary data.</text>
</comment>
<organism evidence="2 3">
    <name type="scientific">Methyloversatilis universalis (strain ATCC BAA-1314 / DSM 25237 / JCM 13912 / CCUG 52030 / FAM5)</name>
    <dbReference type="NCBI Taxonomy" id="1000565"/>
    <lineage>
        <taxon>Bacteria</taxon>
        <taxon>Pseudomonadati</taxon>
        <taxon>Pseudomonadota</taxon>
        <taxon>Betaproteobacteria</taxon>
        <taxon>Nitrosomonadales</taxon>
        <taxon>Sterolibacteriaceae</taxon>
        <taxon>Methyloversatilis</taxon>
    </lineage>
</organism>
<keyword evidence="1" id="KW-0732">Signal</keyword>
<feature type="chain" id="PRO_5003330879" evidence="1">
    <location>
        <begin position="25"/>
        <end position="177"/>
    </location>
</feature>
<accession>F5RAM1</accession>